<keyword evidence="1" id="KW-1133">Transmembrane helix</keyword>
<keyword evidence="1" id="KW-0812">Transmembrane</keyword>
<feature type="transmembrane region" description="Helical" evidence="1">
    <location>
        <begin position="15"/>
        <end position="37"/>
    </location>
</feature>
<dbReference type="Proteomes" id="UP000680815">
    <property type="component" value="Unassembled WGS sequence"/>
</dbReference>
<protein>
    <submittedName>
        <fullName evidence="3">Pilus assembly protein</fullName>
    </submittedName>
</protein>
<evidence type="ECO:0000259" key="2">
    <source>
        <dbReference type="Pfam" id="PF07811"/>
    </source>
</evidence>
<name>A0ABS4ATJ3_9PROT</name>
<gene>
    <name evidence="3" type="ORF">J5Y09_12305</name>
</gene>
<organism evidence="3 4">
    <name type="scientific">Roseomonas nitratireducens</name>
    <dbReference type="NCBI Taxonomy" id="2820810"/>
    <lineage>
        <taxon>Bacteria</taxon>
        <taxon>Pseudomonadati</taxon>
        <taxon>Pseudomonadota</taxon>
        <taxon>Alphaproteobacteria</taxon>
        <taxon>Acetobacterales</taxon>
        <taxon>Roseomonadaceae</taxon>
        <taxon>Roseomonas</taxon>
    </lineage>
</organism>
<proteinExistence type="predicted"/>
<dbReference type="InterPro" id="IPR012495">
    <property type="entry name" value="TadE-like_dom"/>
</dbReference>
<accession>A0ABS4ATJ3</accession>
<feature type="domain" description="TadE-like" evidence="2">
    <location>
        <begin position="13"/>
        <end position="48"/>
    </location>
</feature>
<dbReference type="EMBL" id="JAGIYZ010000011">
    <property type="protein sequence ID" value="MBP0464693.1"/>
    <property type="molecule type" value="Genomic_DNA"/>
</dbReference>
<reference evidence="3 4" key="1">
    <citation type="submission" date="2021-03" db="EMBL/GenBank/DDBJ databases">
        <authorList>
            <person name="So Y."/>
        </authorList>
    </citation>
    <scope>NUCLEOTIDE SEQUENCE [LARGE SCALE GENOMIC DNA]</scope>
    <source>
        <strain evidence="3 4">PWR1</strain>
    </source>
</reference>
<dbReference type="Pfam" id="PF07811">
    <property type="entry name" value="TadE"/>
    <property type="match status" value="1"/>
</dbReference>
<evidence type="ECO:0000256" key="1">
    <source>
        <dbReference type="SAM" id="Phobius"/>
    </source>
</evidence>
<dbReference type="RefSeq" id="WP_209352093.1">
    <property type="nucleotide sequence ID" value="NZ_JAGIYZ010000011.1"/>
</dbReference>
<sequence>MSSSRHAVSCRRGVAAVEFAVVAGLFFLTLLATIDLGRYYMTIQGMRNFIADAERFGIVNLSGNVEVCRTDLVNQMGRGGVVTRYVTATGTQDDPLGVCVRRAEAANGNVTVTVTTRIRFAFVVNPFGVGQQSFNDNATVTFRL</sequence>
<evidence type="ECO:0000313" key="4">
    <source>
        <dbReference type="Proteomes" id="UP000680815"/>
    </source>
</evidence>
<keyword evidence="4" id="KW-1185">Reference proteome</keyword>
<keyword evidence="1" id="KW-0472">Membrane</keyword>
<evidence type="ECO:0000313" key="3">
    <source>
        <dbReference type="EMBL" id="MBP0464693.1"/>
    </source>
</evidence>
<comment type="caution">
    <text evidence="3">The sequence shown here is derived from an EMBL/GenBank/DDBJ whole genome shotgun (WGS) entry which is preliminary data.</text>
</comment>